<gene>
    <name evidence="2" type="ORF">FOMG_17761</name>
</gene>
<reference evidence="2" key="1">
    <citation type="submission" date="2012-04" db="EMBL/GenBank/DDBJ databases">
        <title>The Genome Sequence of Fusarium oxysporum melonis.</title>
        <authorList>
            <consortium name="The Broad Institute Genome Sequencing Platform"/>
            <person name="Ma L.-J."/>
            <person name="Gale L.R."/>
            <person name="Schwartz D.C."/>
            <person name="Zhou S."/>
            <person name="Corby-Kistler H."/>
            <person name="Young S.K."/>
            <person name="Zeng Q."/>
            <person name="Gargeya S."/>
            <person name="Fitzgerald M."/>
            <person name="Haas B."/>
            <person name="Abouelleil A."/>
            <person name="Alvarado L."/>
            <person name="Arachchi H.M."/>
            <person name="Berlin A."/>
            <person name="Brown A."/>
            <person name="Chapman S.B."/>
            <person name="Chen Z."/>
            <person name="Dunbar C."/>
            <person name="Freedman E."/>
            <person name="Gearin G."/>
            <person name="Goldberg J."/>
            <person name="Griggs A."/>
            <person name="Gujja S."/>
            <person name="Heiman D."/>
            <person name="Howarth C."/>
            <person name="Larson L."/>
            <person name="Lui A."/>
            <person name="MacDonald P.J.P."/>
            <person name="Montmayeur A."/>
            <person name="Murphy C."/>
            <person name="Neiman D."/>
            <person name="Pearson M."/>
            <person name="Priest M."/>
            <person name="Roberts A."/>
            <person name="Saif S."/>
            <person name="Shea T."/>
            <person name="Shenoy N."/>
            <person name="Sisk P."/>
            <person name="Stolte C."/>
            <person name="Sykes S."/>
            <person name="Wortman J."/>
            <person name="Nusbaum C."/>
            <person name="Birren B."/>
        </authorList>
    </citation>
    <scope>NUCLEOTIDE SEQUENCE</scope>
    <source>
        <strain evidence="2">26406</strain>
    </source>
</reference>
<protein>
    <submittedName>
        <fullName evidence="2">Uncharacterized protein</fullName>
    </submittedName>
</protein>
<accession>W9Z1D9</accession>
<reference evidence="2" key="2">
    <citation type="submission" date="2012-05" db="EMBL/GenBank/DDBJ databases">
        <title>Annotation of the Genome Sequence of Fusarium oxysporum f. sp. melonis 26406.</title>
        <authorList>
            <consortium name="The Broad Institute Genomics Platform"/>
            <person name="Ma L.-J."/>
            <person name="Corby-Kistler H."/>
            <person name="Broz K."/>
            <person name="Gale L.R."/>
            <person name="Jonkers W."/>
            <person name="O'Donnell K."/>
            <person name="Ploetz R."/>
            <person name="Steinberg C."/>
            <person name="Schwartz D.C."/>
            <person name="VanEtten H."/>
            <person name="Zhou S."/>
            <person name="Young S.K."/>
            <person name="Zeng Q."/>
            <person name="Gargeya S."/>
            <person name="Fitzgerald M."/>
            <person name="Abouelleil A."/>
            <person name="Alvarado L."/>
            <person name="Chapman S.B."/>
            <person name="Gainer-Dewar J."/>
            <person name="Goldberg J."/>
            <person name="Griggs A."/>
            <person name="Gujja S."/>
            <person name="Hansen M."/>
            <person name="Howarth C."/>
            <person name="Imamovic A."/>
            <person name="Ireland A."/>
            <person name="Larimer J."/>
            <person name="McCowan C."/>
            <person name="Murphy C."/>
            <person name="Pearson M."/>
            <person name="Poon T.W."/>
            <person name="Priest M."/>
            <person name="Roberts A."/>
            <person name="Saif S."/>
            <person name="Shea T."/>
            <person name="Sykes S."/>
            <person name="Wortman J."/>
            <person name="Nusbaum C."/>
            <person name="Birren B."/>
        </authorList>
    </citation>
    <scope>NUCLEOTIDE SEQUENCE</scope>
    <source>
        <strain evidence="2">26406</strain>
    </source>
</reference>
<dbReference type="AlphaFoldDB" id="W9Z1D9"/>
<feature type="region of interest" description="Disordered" evidence="1">
    <location>
        <begin position="133"/>
        <end position="158"/>
    </location>
</feature>
<dbReference type="VEuPathDB" id="FungiDB:FOMG_17761"/>
<feature type="region of interest" description="Disordered" evidence="1">
    <location>
        <begin position="93"/>
        <end position="120"/>
    </location>
</feature>
<feature type="compositionally biased region" description="Polar residues" evidence="1">
    <location>
        <begin position="97"/>
        <end position="118"/>
    </location>
</feature>
<organism evidence="2">
    <name type="scientific">Fusarium oxysporum f. sp. melonis 26406</name>
    <dbReference type="NCBI Taxonomy" id="1089452"/>
    <lineage>
        <taxon>Eukaryota</taxon>
        <taxon>Fungi</taxon>
        <taxon>Dikarya</taxon>
        <taxon>Ascomycota</taxon>
        <taxon>Pezizomycotina</taxon>
        <taxon>Sordariomycetes</taxon>
        <taxon>Hypocreomycetidae</taxon>
        <taxon>Hypocreales</taxon>
        <taxon>Nectriaceae</taxon>
        <taxon>Fusarium</taxon>
        <taxon>Fusarium oxysporum species complex</taxon>
    </lineage>
</organism>
<name>W9Z1D9_FUSOX</name>
<dbReference type="HOGENOM" id="CLU_1266939_0_0_1"/>
<dbReference type="EMBL" id="JH659392">
    <property type="protein sequence ID" value="EXK25599.1"/>
    <property type="molecule type" value="Genomic_DNA"/>
</dbReference>
<evidence type="ECO:0000313" key="2">
    <source>
        <dbReference type="EMBL" id="EXK25599.1"/>
    </source>
</evidence>
<dbReference type="Proteomes" id="UP000030703">
    <property type="component" value="Unassembled WGS sequence"/>
</dbReference>
<evidence type="ECO:0000256" key="1">
    <source>
        <dbReference type="SAM" id="MobiDB-lite"/>
    </source>
</evidence>
<sequence length="218" mass="23821">MGAITATIPQDELDTEEVGMLGNRPIDIARDWINDIGKPPQAERQIAPYSCPMIFFWGSRQTNTINVSTLHSLLCLFVSKQFTTSFAAASSAYDPFTPTSRRSTPNESSSMDFGSHHNSVSHRAELSLPSSAMGKSMFGPVKPESEHTTSSNSLPDIPINREQLGFEYEHMMEMSMAHRRSTGSLTPSNSFGMCSYSADASMGPASFIMAPTQSHPCL</sequence>
<proteinExistence type="predicted"/>